<proteinExistence type="predicted"/>
<sequence>MKNNFLKQQCAVYFTIMTLVTDLDGEMIVLTLTDRHTGCYGLINHSRVAVSVRAESGEATLTDQSISTAKVRNHREATKIS</sequence>
<evidence type="ECO:0000313" key="1">
    <source>
        <dbReference type="EMBL" id="KAL2713571.1"/>
    </source>
</evidence>
<comment type="caution">
    <text evidence="1">The sequence shown here is derived from an EMBL/GenBank/DDBJ whole genome shotgun (WGS) entry which is preliminary data.</text>
</comment>
<organism evidence="1 2">
    <name type="scientific">Vespula squamosa</name>
    <name type="common">Southern yellow jacket</name>
    <name type="synonym">Wasp</name>
    <dbReference type="NCBI Taxonomy" id="30214"/>
    <lineage>
        <taxon>Eukaryota</taxon>
        <taxon>Metazoa</taxon>
        <taxon>Ecdysozoa</taxon>
        <taxon>Arthropoda</taxon>
        <taxon>Hexapoda</taxon>
        <taxon>Insecta</taxon>
        <taxon>Pterygota</taxon>
        <taxon>Neoptera</taxon>
        <taxon>Endopterygota</taxon>
        <taxon>Hymenoptera</taxon>
        <taxon>Apocrita</taxon>
        <taxon>Aculeata</taxon>
        <taxon>Vespoidea</taxon>
        <taxon>Vespidae</taxon>
        <taxon>Vespinae</taxon>
        <taxon>Vespula</taxon>
    </lineage>
</organism>
<reference evidence="1 2" key="1">
    <citation type="journal article" date="2024" name="Ann. Entomol. Soc. Am.">
        <title>Genomic analyses of the southern and eastern yellowjacket wasps (Hymenoptera: Vespidae) reveal evolutionary signatures of social life.</title>
        <authorList>
            <person name="Catto M.A."/>
            <person name="Caine P.B."/>
            <person name="Orr S.E."/>
            <person name="Hunt B.G."/>
            <person name="Goodisman M.A.D."/>
        </authorList>
    </citation>
    <scope>NUCLEOTIDE SEQUENCE [LARGE SCALE GENOMIC DNA]</scope>
    <source>
        <strain evidence="1">233</strain>
        <tissue evidence="1">Head and thorax</tissue>
    </source>
</reference>
<dbReference type="EMBL" id="JAUDFV010000157">
    <property type="protein sequence ID" value="KAL2713571.1"/>
    <property type="molecule type" value="Genomic_DNA"/>
</dbReference>
<keyword evidence="2" id="KW-1185">Reference proteome</keyword>
<accession>A0ABD1ZZK8</accession>
<evidence type="ECO:0000313" key="2">
    <source>
        <dbReference type="Proteomes" id="UP001607302"/>
    </source>
</evidence>
<gene>
    <name evidence="1" type="ORF">V1478_016128</name>
</gene>
<dbReference type="Proteomes" id="UP001607302">
    <property type="component" value="Unassembled WGS sequence"/>
</dbReference>
<name>A0ABD1ZZK8_VESSQ</name>
<protein>
    <submittedName>
        <fullName evidence="1">Uncharacterized protein</fullName>
    </submittedName>
</protein>
<dbReference type="AlphaFoldDB" id="A0ABD1ZZK8"/>